<dbReference type="InterPro" id="IPR016098">
    <property type="entry name" value="CAP/MinC_C"/>
</dbReference>
<evidence type="ECO:0000256" key="1">
    <source>
        <dbReference type="ARBA" id="ARBA00004496"/>
    </source>
</evidence>
<dbReference type="InterPro" id="IPR017901">
    <property type="entry name" value="C-CAP_CF_C-like"/>
</dbReference>
<dbReference type="Proteomes" id="UP001157974">
    <property type="component" value="Unassembled WGS sequence"/>
</dbReference>
<evidence type="ECO:0000256" key="6">
    <source>
        <dbReference type="ARBA" id="ARBA00026055"/>
    </source>
</evidence>
<evidence type="ECO:0000259" key="7">
    <source>
        <dbReference type="PROSITE" id="PS51329"/>
    </source>
</evidence>
<accession>A0AAV8UI31</accession>
<evidence type="ECO:0000256" key="3">
    <source>
        <dbReference type="ARBA" id="ARBA00022490"/>
    </source>
</evidence>
<dbReference type="AlphaFoldDB" id="A0AAV8UI31"/>
<comment type="subcellular location">
    <subcellularLocation>
        <location evidence="1">Cytoplasm</location>
    </subcellularLocation>
</comment>
<sequence length="291" mass="32937">MEGEVSVLLQGLDAALSDVRRTLEFEYDEKADVDRVVALQMLNEAMERISEVESSLNAARLYLPSYEIRRLVEAVASLEKLEKKRRDEIFPKQKFRFRNLDKVASGKVEAVKGSQETTISRRTRVEALARDKSVRFENRAGETFEVVNKGRDAVVLLGLARCTVRVRGLGSSLFLSDLEDCIIETDPMSGSAHLTRCNNCVVETACHQFRVHESANCRFFLHVSSGPIIERCSQLQFSSYPPANQGDSELADLLNRALLTPSENRWREVKDFNWLKIQPSPNFALIQPDQS</sequence>
<dbReference type="Pfam" id="PF07986">
    <property type="entry name" value="TBCC"/>
    <property type="match status" value="1"/>
</dbReference>
<dbReference type="InterPro" id="IPR006599">
    <property type="entry name" value="CARP_motif"/>
</dbReference>
<dbReference type="GO" id="GO:0015631">
    <property type="term" value="F:tubulin binding"/>
    <property type="evidence" value="ECO:0007669"/>
    <property type="project" value="InterPro"/>
</dbReference>
<dbReference type="InterPro" id="IPR027684">
    <property type="entry name" value="TBCC"/>
</dbReference>
<comment type="subunit">
    <text evidence="6">Supercomplex made of cofactors A to E. Cofactors A and D function by capturing and stabilizing tubulin in a quasi-native conformation. Cofactor E binds to the cofactor D-tubulin complex; interaction with cofactor C then causes the release of tubulin polypeptides that are committed to the native state.</text>
</comment>
<dbReference type="Gene3D" id="1.20.58.1250">
    <property type="entry name" value="Tubulin Binding Cofactor C, N-terminal domain"/>
    <property type="match status" value="1"/>
</dbReference>
<keyword evidence="5" id="KW-0143">Chaperone</keyword>
<dbReference type="InterPro" id="IPR031925">
    <property type="entry name" value="TBCC_N"/>
</dbReference>
<dbReference type="Gene3D" id="2.160.20.70">
    <property type="match status" value="1"/>
</dbReference>
<dbReference type="PROSITE" id="PS51329">
    <property type="entry name" value="C_CAP_COFACTOR_C"/>
    <property type="match status" value="1"/>
</dbReference>
<dbReference type="Pfam" id="PF16752">
    <property type="entry name" value="TBCC_N"/>
    <property type="match status" value="1"/>
</dbReference>
<dbReference type="GO" id="GO:0007021">
    <property type="term" value="P:tubulin complex assembly"/>
    <property type="evidence" value="ECO:0007669"/>
    <property type="project" value="TreeGrafter"/>
</dbReference>
<feature type="domain" description="C-CAP/cofactor C-like" evidence="7">
    <location>
        <begin position="112"/>
        <end position="274"/>
    </location>
</feature>
<evidence type="ECO:0000313" key="8">
    <source>
        <dbReference type="EMBL" id="KAJ8900942.1"/>
    </source>
</evidence>
<dbReference type="PANTHER" id="PTHR15139:SF0">
    <property type="entry name" value="TUBULIN-SPECIFIC CHAPERONE C"/>
    <property type="match status" value="1"/>
</dbReference>
<proteinExistence type="inferred from homology"/>
<keyword evidence="3" id="KW-0963">Cytoplasm</keyword>
<evidence type="ECO:0000313" key="9">
    <source>
        <dbReference type="Proteomes" id="UP001157974"/>
    </source>
</evidence>
<dbReference type="SMART" id="SM00673">
    <property type="entry name" value="CARP"/>
    <property type="match status" value="2"/>
</dbReference>
<comment type="caution">
    <text evidence="8">The sequence shown here is derived from an EMBL/GenBank/DDBJ whole genome shotgun (WGS) entry which is preliminary data.</text>
</comment>
<keyword evidence="4" id="KW-0007">Acetylation</keyword>
<evidence type="ECO:0000256" key="2">
    <source>
        <dbReference type="ARBA" id="ARBA00008848"/>
    </source>
</evidence>
<dbReference type="GO" id="GO:0007023">
    <property type="term" value="P:post-chaperonin tubulin folding pathway"/>
    <property type="evidence" value="ECO:0007669"/>
    <property type="project" value="InterPro"/>
</dbReference>
<comment type="similarity">
    <text evidence="2">Belongs to the TBCC family.</text>
</comment>
<dbReference type="GO" id="GO:0005737">
    <property type="term" value="C:cytoplasm"/>
    <property type="evidence" value="ECO:0007669"/>
    <property type="project" value="UniProtKB-SubCell"/>
</dbReference>
<evidence type="ECO:0000256" key="5">
    <source>
        <dbReference type="ARBA" id="ARBA00023186"/>
    </source>
</evidence>
<protein>
    <recommendedName>
        <fullName evidence="7">C-CAP/cofactor C-like domain-containing protein</fullName>
    </recommendedName>
</protein>
<evidence type="ECO:0000256" key="4">
    <source>
        <dbReference type="ARBA" id="ARBA00022990"/>
    </source>
</evidence>
<organism evidence="8 9">
    <name type="scientific">Rhodosorus marinus</name>
    <dbReference type="NCBI Taxonomy" id="101924"/>
    <lineage>
        <taxon>Eukaryota</taxon>
        <taxon>Rhodophyta</taxon>
        <taxon>Stylonematophyceae</taxon>
        <taxon>Stylonematales</taxon>
        <taxon>Stylonemataceae</taxon>
        <taxon>Rhodosorus</taxon>
    </lineage>
</organism>
<dbReference type="EMBL" id="JAMWBK010000013">
    <property type="protein sequence ID" value="KAJ8900942.1"/>
    <property type="molecule type" value="Genomic_DNA"/>
</dbReference>
<reference evidence="8 9" key="1">
    <citation type="journal article" date="2023" name="Nat. Commun.">
        <title>Origin of minicircular mitochondrial genomes in red algae.</title>
        <authorList>
            <person name="Lee Y."/>
            <person name="Cho C.H."/>
            <person name="Lee Y.M."/>
            <person name="Park S.I."/>
            <person name="Yang J.H."/>
            <person name="West J.A."/>
            <person name="Bhattacharya D."/>
            <person name="Yoon H.S."/>
        </authorList>
    </citation>
    <scope>NUCLEOTIDE SEQUENCE [LARGE SCALE GENOMIC DNA]</scope>
    <source>
        <strain evidence="8 9">CCMP1338</strain>
        <tissue evidence="8">Whole cell</tissue>
    </source>
</reference>
<name>A0AAV8UI31_9RHOD</name>
<dbReference type="PANTHER" id="PTHR15139">
    <property type="entry name" value="TUBULIN FOLDING COFACTOR C"/>
    <property type="match status" value="1"/>
</dbReference>
<keyword evidence="9" id="KW-1185">Reference proteome</keyword>
<dbReference type="InterPro" id="IPR012945">
    <property type="entry name" value="Tubulin-bd_cofactor_C_dom"/>
</dbReference>
<dbReference type="InterPro" id="IPR038397">
    <property type="entry name" value="TBCC_N_sf"/>
</dbReference>
<gene>
    <name evidence="8" type="ORF">NDN08_000239</name>
</gene>